<keyword evidence="1" id="KW-0812">Transmembrane</keyword>
<geneLocation type="mitochondrion" evidence="2"/>
<evidence type="ECO:0000313" key="2">
    <source>
        <dbReference type="EMBL" id="KUM50292.1"/>
    </source>
</evidence>
<gene>
    <name evidence="2" type="ORF">ABT39_MTgene135</name>
    <name evidence="3" type="ORF">ABT39_MTgene148</name>
    <name evidence="4" type="ORF">ABT39_MTgene159</name>
</gene>
<name>A0A101M3N1_PICGL</name>
<dbReference type="EMBL" id="LKAM01000001">
    <property type="protein sequence ID" value="KUM50292.1"/>
    <property type="molecule type" value="Genomic_DNA"/>
</dbReference>
<proteinExistence type="predicted"/>
<dbReference type="EMBL" id="LKAM01000001">
    <property type="protein sequence ID" value="KUM50316.1"/>
    <property type="molecule type" value="Genomic_DNA"/>
</dbReference>
<keyword evidence="1" id="KW-1133">Transmembrane helix</keyword>
<accession>A0A101M3N1</accession>
<keyword evidence="1" id="KW-0472">Membrane</keyword>
<sequence>MKAGGKISLLAPGNQLYGNRYPFAMRYVSLAITIAIAMRIDINRYCNNTILT</sequence>
<evidence type="ECO:0000256" key="1">
    <source>
        <dbReference type="SAM" id="Phobius"/>
    </source>
</evidence>
<dbReference type="AlphaFoldDB" id="A0A101M3N1"/>
<reference evidence="2" key="1">
    <citation type="journal article" date="2015" name="Genome Biol. Evol.">
        <title>Organellar Genomes of White Spruce (Picea glauca): Assembly and Annotation.</title>
        <authorList>
            <person name="Jackman S.D."/>
            <person name="Warren R.L."/>
            <person name="Gibb E.A."/>
            <person name="Vandervalk B.P."/>
            <person name="Mohamadi H."/>
            <person name="Chu J."/>
            <person name="Raymond A."/>
            <person name="Pleasance S."/>
            <person name="Coope R."/>
            <person name="Wildung M.R."/>
            <person name="Ritland C.E."/>
            <person name="Bousquet J."/>
            <person name="Jones S.J."/>
            <person name="Bohlmann J."/>
            <person name="Birol I."/>
        </authorList>
    </citation>
    <scope>NUCLEOTIDE SEQUENCE [LARGE SCALE GENOMIC DNA]</scope>
    <source>
        <tissue evidence="2">Flushing bud</tissue>
    </source>
</reference>
<keyword evidence="2" id="KW-0496">Mitochondrion</keyword>
<comment type="caution">
    <text evidence="2">The sequence shown here is derived from an EMBL/GenBank/DDBJ whole genome shotgun (WGS) entry which is preliminary data.</text>
</comment>
<dbReference type="EMBL" id="LKAM01000001">
    <property type="protein sequence ID" value="KUM50305.1"/>
    <property type="molecule type" value="Genomic_DNA"/>
</dbReference>
<evidence type="ECO:0000313" key="3">
    <source>
        <dbReference type="EMBL" id="KUM50305.1"/>
    </source>
</evidence>
<feature type="transmembrane region" description="Helical" evidence="1">
    <location>
        <begin position="24"/>
        <end position="42"/>
    </location>
</feature>
<organism evidence="2">
    <name type="scientific">Picea glauca</name>
    <name type="common">White spruce</name>
    <name type="synonym">Pinus glauca</name>
    <dbReference type="NCBI Taxonomy" id="3330"/>
    <lineage>
        <taxon>Eukaryota</taxon>
        <taxon>Viridiplantae</taxon>
        <taxon>Streptophyta</taxon>
        <taxon>Embryophyta</taxon>
        <taxon>Tracheophyta</taxon>
        <taxon>Spermatophyta</taxon>
        <taxon>Pinopsida</taxon>
        <taxon>Pinidae</taxon>
        <taxon>Conifers I</taxon>
        <taxon>Pinales</taxon>
        <taxon>Pinaceae</taxon>
        <taxon>Picea</taxon>
    </lineage>
</organism>
<protein>
    <submittedName>
        <fullName evidence="2">Uncharacterized protein</fullName>
    </submittedName>
</protein>
<evidence type="ECO:0000313" key="4">
    <source>
        <dbReference type="EMBL" id="KUM50316.1"/>
    </source>
</evidence>